<comment type="caution">
    <text evidence="1">The sequence shown here is derived from an EMBL/GenBank/DDBJ whole genome shotgun (WGS) entry which is preliminary data.</text>
</comment>
<dbReference type="EMBL" id="BARS01051952">
    <property type="protein sequence ID" value="GAG50189.1"/>
    <property type="molecule type" value="Genomic_DNA"/>
</dbReference>
<dbReference type="AlphaFoldDB" id="X0Y2V6"/>
<proteinExistence type="predicted"/>
<sequence>MRISTNNVGWVEKLYGNAGRVRSVVDYPKRSVPSPAVWPGPYPTPYPPPSPSGGGEWQELLVGPSTGSIELGPGLYRIGNPGNVAFGSDVSVRVNPAVTHRSLYLRAGEYVFVYVDQRGRWSVVSS</sequence>
<name>X0Y2V6_9ZZZZ</name>
<reference evidence="1" key="1">
    <citation type="journal article" date="2014" name="Front. Microbiol.">
        <title>High frequency of phylogenetically diverse reductive dehalogenase-homologous genes in deep subseafloor sedimentary metagenomes.</title>
        <authorList>
            <person name="Kawai M."/>
            <person name="Futagami T."/>
            <person name="Toyoda A."/>
            <person name="Takaki Y."/>
            <person name="Nishi S."/>
            <person name="Hori S."/>
            <person name="Arai W."/>
            <person name="Tsubouchi T."/>
            <person name="Morono Y."/>
            <person name="Uchiyama I."/>
            <person name="Ito T."/>
            <person name="Fujiyama A."/>
            <person name="Inagaki F."/>
            <person name="Takami H."/>
        </authorList>
    </citation>
    <scope>NUCLEOTIDE SEQUENCE</scope>
    <source>
        <strain evidence="1">Expedition CK06-06</strain>
    </source>
</reference>
<accession>X0Y2V6</accession>
<organism evidence="1">
    <name type="scientific">marine sediment metagenome</name>
    <dbReference type="NCBI Taxonomy" id="412755"/>
    <lineage>
        <taxon>unclassified sequences</taxon>
        <taxon>metagenomes</taxon>
        <taxon>ecological metagenomes</taxon>
    </lineage>
</organism>
<protein>
    <submittedName>
        <fullName evidence="1">Uncharacterized protein</fullName>
    </submittedName>
</protein>
<gene>
    <name evidence="1" type="ORF">S01H1_77313</name>
</gene>
<evidence type="ECO:0000313" key="1">
    <source>
        <dbReference type="EMBL" id="GAG50189.1"/>
    </source>
</evidence>